<dbReference type="AlphaFoldDB" id="A0AAE1W3A7"/>
<keyword evidence="4" id="KW-1185">Reference proteome</keyword>
<dbReference type="CDD" id="cd06222">
    <property type="entry name" value="RNase_H_like"/>
    <property type="match status" value="1"/>
</dbReference>
<dbReference type="Pfam" id="PF13966">
    <property type="entry name" value="zf-RVT"/>
    <property type="match status" value="1"/>
</dbReference>
<evidence type="ECO:0000313" key="4">
    <source>
        <dbReference type="Proteomes" id="UP001289374"/>
    </source>
</evidence>
<dbReference type="GO" id="GO:0003676">
    <property type="term" value="F:nucleic acid binding"/>
    <property type="evidence" value="ECO:0007669"/>
    <property type="project" value="InterPro"/>
</dbReference>
<comment type="caution">
    <text evidence="3">The sequence shown here is derived from an EMBL/GenBank/DDBJ whole genome shotgun (WGS) entry which is preliminary data.</text>
</comment>
<evidence type="ECO:0000259" key="2">
    <source>
        <dbReference type="Pfam" id="PF13966"/>
    </source>
</evidence>
<name>A0AAE1W3A7_9LAMI</name>
<proteinExistence type="predicted"/>
<evidence type="ECO:0000259" key="1">
    <source>
        <dbReference type="Pfam" id="PF13456"/>
    </source>
</evidence>
<evidence type="ECO:0008006" key="5">
    <source>
        <dbReference type="Google" id="ProtNLM"/>
    </source>
</evidence>
<dbReference type="InterPro" id="IPR044730">
    <property type="entry name" value="RNase_H-like_dom_plant"/>
</dbReference>
<protein>
    <recommendedName>
        <fullName evidence="5">Reverse transcriptase zinc-binding domain-containing protein</fullName>
    </recommendedName>
</protein>
<dbReference type="GO" id="GO:0004523">
    <property type="term" value="F:RNA-DNA hybrid ribonuclease activity"/>
    <property type="evidence" value="ECO:0007669"/>
    <property type="project" value="InterPro"/>
</dbReference>
<evidence type="ECO:0000313" key="3">
    <source>
        <dbReference type="EMBL" id="KAK4385918.1"/>
    </source>
</evidence>
<feature type="domain" description="Reverse transcriptase zinc-binding" evidence="2">
    <location>
        <begin position="69"/>
        <end position="166"/>
    </location>
</feature>
<dbReference type="PANTHER" id="PTHR47074:SF48">
    <property type="entry name" value="POLYNUCLEOTIDYL TRANSFERASE, RIBONUCLEASE H-LIKE SUPERFAMILY PROTEIN"/>
    <property type="match status" value="1"/>
</dbReference>
<reference evidence="3" key="1">
    <citation type="submission" date="2020-06" db="EMBL/GenBank/DDBJ databases">
        <authorList>
            <person name="Li T."/>
            <person name="Hu X."/>
            <person name="Zhang T."/>
            <person name="Song X."/>
            <person name="Zhang H."/>
            <person name="Dai N."/>
            <person name="Sheng W."/>
            <person name="Hou X."/>
            <person name="Wei L."/>
        </authorList>
    </citation>
    <scope>NUCLEOTIDE SEQUENCE</scope>
    <source>
        <strain evidence="3">K16</strain>
        <tissue evidence="3">Leaf</tissue>
    </source>
</reference>
<dbReference type="EMBL" id="JACGWL010000016">
    <property type="protein sequence ID" value="KAK4385918.1"/>
    <property type="molecule type" value="Genomic_DNA"/>
</dbReference>
<dbReference type="InterPro" id="IPR052929">
    <property type="entry name" value="RNase_H-like_EbsB-rel"/>
</dbReference>
<organism evidence="3 4">
    <name type="scientific">Sesamum angolense</name>
    <dbReference type="NCBI Taxonomy" id="2727404"/>
    <lineage>
        <taxon>Eukaryota</taxon>
        <taxon>Viridiplantae</taxon>
        <taxon>Streptophyta</taxon>
        <taxon>Embryophyta</taxon>
        <taxon>Tracheophyta</taxon>
        <taxon>Spermatophyta</taxon>
        <taxon>Magnoliopsida</taxon>
        <taxon>eudicotyledons</taxon>
        <taxon>Gunneridae</taxon>
        <taxon>Pentapetalae</taxon>
        <taxon>asterids</taxon>
        <taxon>lamiids</taxon>
        <taxon>Lamiales</taxon>
        <taxon>Pedaliaceae</taxon>
        <taxon>Sesamum</taxon>
    </lineage>
</organism>
<gene>
    <name evidence="3" type="ORF">Sango_2715800</name>
</gene>
<feature type="domain" description="RNase H type-1" evidence="1">
    <location>
        <begin position="269"/>
        <end position="361"/>
    </location>
</feature>
<reference evidence="3" key="2">
    <citation type="journal article" date="2024" name="Plant">
        <title>Genomic evolution and insights into agronomic trait innovations of Sesamum species.</title>
        <authorList>
            <person name="Miao H."/>
            <person name="Wang L."/>
            <person name="Qu L."/>
            <person name="Liu H."/>
            <person name="Sun Y."/>
            <person name="Le M."/>
            <person name="Wang Q."/>
            <person name="Wei S."/>
            <person name="Zheng Y."/>
            <person name="Lin W."/>
            <person name="Duan Y."/>
            <person name="Cao H."/>
            <person name="Xiong S."/>
            <person name="Wang X."/>
            <person name="Wei L."/>
            <person name="Li C."/>
            <person name="Ma Q."/>
            <person name="Ju M."/>
            <person name="Zhao R."/>
            <person name="Li G."/>
            <person name="Mu C."/>
            <person name="Tian Q."/>
            <person name="Mei H."/>
            <person name="Zhang T."/>
            <person name="Gao T."/>
            <person name="Zhang H."/>
        </authorList>
    </citation>
    <scope>NUCLEOTIDE SEQUENCE</scope>
    <source>
        <strain evidence="3">K16</strain>
    </source>
</reference>
<dbReference type="Gene3D" id="3.30.420.10">
    <property type="entry name" value="Ribonuclease H-like superfamily/Ribonuclease H"/>
    <property type="match status" value="1"/>
</dbReference>
<accession>A0AAE1W3A7</accession>
<dbReference type="InterPro" id="IPR002156">
    <property type="entry name" value="RNaseH_domain"/>
</dbReference>
<dbReference type="PANTHER" id="PTHR47074">
    <property type="entry name" value="BNAC02G40300D PROTEIN"/>
    <property type="match status" value="1"/>
</dbReference>
<sequence>MVEDEVTQNCSLWNAKVETLIDKDHHCWKEDLIDKTFVLDDAGPIKALPLARHGMQDILVWQYSKNGLFSVRSAYYVQRNLQKRNNYVSDPSSSSESKTTWKFLWNCKVPNKIKIFVWRLYNNALPIAPNLIRRGVEMDSSCPFCQSDTEDLEHLFLNCTFTRQVWALSEILCASILNWLGSAQNWIQFLYGNIEEGHFRLGTILMWRLWYERNKLVMDNQSPNSLNVVVGAKNTSFAYQEANFEPSSPSSPNVNPCWMAPTLGALKVNFDAAIFKVQFGADMSAVIRENQGQCLRWQSKFVKHIIEPTYAEALAARMAIEMALDFPRRTIEVEDDCLVIVNDINKRDWNHSLSGRIIKDICVVNHRGFVWE</sequence>
<dbReference type="Pfam" id="PF13456">
    <property type="entry name" value="RVT_3"/>
    <property type="match status" value="1"/>
</dbReference>
<dbReference type="InterPro" id="IPR026960">
    <property type="entry name" value="RVT-Znf"/>
</dbReference>
<dbReference type="InterPro" id="IPR036397">
    <property type="entry name" value="RNaseH_sf"/>
</dbReference>
<dbReference type="Proteomes" id="UP001289374">
    <property type="component" value="Unassembled WGS sequence"/>
</dbReference>